<dbReference type="PANTHER" id="PTHR45618">
    <property type="entry name" value="MITOCHONDRIAL DICARBOXYLATE CARRIER-RELATED"/>
    <property type="match status" value="1"/>
</dbReference>
<evidence type="ECO:0000256" key="1">
    <source>
        <dbReference type="ARBA" id="ARBA00004141"/>
    </source>
</evidence>
<name>A0A2H9TI81_9FUNG</name>
<dbReference type="InterPro" id="IPR023395">
    <property type="entry name" value="MCP_dom_sf"/>
</dbReference>
<keyword evidence="7 8" id="KW-0472">Membrane</keyword>
<feature type="repeat" description="Solcar" evidence="8">
    <location>
        <begin position="217"/>
        <end position="307"/>
    </location>
</feature>
<dbReference type="Pfam" id="PF00153">
    <property type="entry name" value="Mito_carr"/>
    <property type="match status" value="2"/>
</dbReference>
<dbReference type="Proteomes" id="UP000240830">
    <property type="component" value="Unassembled WGS sequence"/>
</dbReference>
<reference evidence="10 11" key="1">
    <citation type="submission" date="2016-10" db="EMBL/GenBank/DDBJ databases">
        <title>The genome of Paramicrosporidium saccamoebae is the missing link in understanding Cryptomycota and Microsporidia evolution.</title>
        <authorList>
            <person name="Quandt C.A."/>
            <person name="Beaudet D."/>
            <person name="Corsaro D."/>
            <person name="Michel R."/>
            <person name="Corradi N."/>
            <person name="James T."/>
        </authorList>
    </citation>
    <scope>NUCLEOTIDE SEQUENCE [LARGE SCALE GENOMIC DNA]</scope>
    <source>
        <strain evidence="10 11">KSL3</strain>
    </source>
</reference>
<evidence type="ECO:0000256" key="9">
    <source>
        <dbReference type="RuleBase" id="RU000488"/>
    </source>
</evidence>
<comment type="subcellular location">
    <subcellularLocation>
        <location evidence="1">Membrane</location>
        <topology evidence="1">Multi-pass membrane protein</topology>
    </subcellularLocation>
</comment>
<evidence type="ECO:0000256" key="3">
    <source>
        <dbReference type="ARBA" id="ARBA00022448"/>
    </source>
</evidence>
<dbReference type="GO" id="GO:0016020">
    <property type="term" value="C:membrane"/>
    <property type="evidence" value="ECO:0007669"/>
    <property type="project" value="UniProtKB-SubCell"/>
</dbReference>
<dbReference type="AlphaFoldDB" id="A0A2H9TI81"/>
<keyword evidence="6" id="KW-1133">Transmembrane helix</keyword>
<keyword evidence="3 9" id="KW-0813">Transport</keyword>
<dbReference type="OrthoDB" id="77989at2759"/>
<protein>
    <recommendedName>
        <fullName evidence="12">Mitochondrial carrier</fullName>
    </recommendedName>
</protein>
<evidence type="ECO:0000256" key="6">
    <source>
        <dbReference type="ARBA" id="ARBA00022989"/>
    </source>
</evidence>
<dbReference type="InterPro" id="IPR018108">
    <property type="entry name" value="MCP_transmembrane"/>
</dbReference>
<keyword evidence="11" id="KW-1185">Reference proteome</keyword>
<organism evidence="10 11">
    <name type="scientific">Paramicrosporidium saccamoebae</name>
    <dbReference type="NCBI Taxonomy" id="1246581"/>
    <lineage>
        <taxon>Eukaryota</taxon>
        <taxon>Fungi</taxon>
        <taxon>Fungi incertae sedis</taxon>
        <taxon>Cryptomycota</taxon>
        <taxon>Cryptomycota incertae sedis</taxon>
        <taxon>Paramicrosporidium</taxon>
    </lineage>
</organism>
<gene>
    <name evidence="10" type="ORF">PSACC_02747</name>
</gene>
<comment type="similarity">
    <text evidence="2 9">Belongs to the mitochondrial carrier (TC 2.A.29) family.</text>
</comment>
<evidence type="ECO:0000256" key="4">
    <source>
        <dbReference type="ARBA" id="ARBA00022692"/>
    </source>
</evidence>
<evidence type="ECO:0000313" key="10">
    <source>
        <dbReference type="EMBL" id="PJF17456.1"/>
    </source>
</evidence>
<evidence type="ECO:0000256" key="8">
    <source>
        <dbReference type="PROSITE-ProRule" id="PRU00282"/>
    </source>
</evidence>
<keyword evidence="5" id="KW-0677">Repeat</keyword>
<evidence type="ECO:0000313" key="11">
    <source>
        <dbReference type="Proteomes" id="UP000240830"/>
    </source>
</evidence>
<dbReference type="InterPro" id="IPR050391">
    <property type="entry name" value="Mito_Metabolite_Transporter"/>
</dbReference>
<evidence type="ECO:0000256" key="5">
    <source>
        <dbReference type="ARBA" id="ARBA00022737"/>
    </source>
</evidence>
<accession>A0A2H9TI81</accession>
<evidence type="ECO:0000256" key="7">
    <source>
        <dbReference type="ARBA" id="ARBA00023136"/>
    </source>
</evidence>
<evidence type="ECO:0000256" key="2">
    <source>
        <dbReference type="ARBA" id="ARBA00006375"/>
    </source>
</evidence>
<dbReference type="Gene3D" id="1.50.40.10">
    <property type="entry name" value="Mitochondrial carrier domain"/>
    <property type="match status" value="1"/>
</dbReference>
<keyword evidence="4 8" id="KW-0812">Transmembrane</keyword>
<dbReference type="SUPFAM" id="SSF103506">
    <property type="entry name" value="Mitochondrial carrier"/>
    <property type="match status" value="1"/>
</dbReference>
<proteinExistence type="inferred from homology"/>
<sequence length="422" mass="47644">MSSRGTLPKSAYSEYLDSELASESERSIHSTLTQVGRYALLKFGVAAISSPFETARLLRQIQCNNGDEEEEEVPDDVRNAQSAWWDATLMDQQRKEREEHFSKRESQRIGEMYASEGNIYGRIPSDISRDSTGYLSERLPAGYLSSQWPLNLNKHKSLWGSLGEISRRQGLFSLWQGVMAGWTHEVLMDVGRATVEEALESSNVLREHFGPLSLFAEDVVRPSLIAGVAQGIVGTLLTPVEFVRLRLVAQSVWMPERKYYGFWHALRTISREETGLFGLFKHPILTFTTSFIQPVLRILPVSLLNYYMTPAEDTSLALSIGWIALQNIITCVPLIITMPLETIRRRLLIQCTTSSRTPYITRVRTARPYSGLLNCLWRMVREEGVASLYQGWGFQVAARTASFATTLLAELGEEDLEDSDGF</sequence>
<dbReference type="EMBL" id="MTSL01000174">
    <property type="protein sequence ID" value="PJF17456.1"/>
    <property type="molecule type" value="Genomic_DNA"/>
</dbReference>
<feature type="repeat" description="Solcar" evidence="8">
    <location>
        <begin position="314"/>
        <end position="416"/>
    </location>
</feature>
<dbReference type="STRING" id="1246581.A0A2H9TI81"/>
<comment type="caution">
    <text evidence="10">The sequence shown here is derived from an EMBL/GenBank/DDBJ whole genome shotgun (WGS) entry which is preliminary data.</text>
</comment>
<dbReference type="PROSITE" id="PS50920">
    <property type="entry name" value="SOLCAR"/>
    <property type="match status" value="2"/>
</dbReference>
<evidence type="ECO:0008006" key="12">
    <source>
        <dbReference type="Google" id="ProtNLM"/>
    </source>
</evidence>